<reference evidence="12 13" key="1">
    <citation type="submission" date="2020-12" db="EMBL/GenBank/DDBJ databases">
        <title>Concerted genomic and epigenomic changes stabilize Arabidopsis allopolyploids.</title>
        <authorList>
            <person name="Chen Z."/>
        </authorList>
    </citation>
    <scope>NUCLEOTIDE SEQUENCE [LARGE SCALE GENOMIC DNA]</scope>
    <source>
        <strain evidence="12">Allo738</strain>
        <tissue evidence="12">Leaf</tissue>
    </source>
</reference>
<dbReference type="CDD" id="cd04480">
    <property type="entry name" value="RPA1_DBD_A_like"/>
    <property type="match status" value="1"/>
</dbReference>
<feature type="domain" description="Replication protein A 70 kDa DNA-binding subunit B/D first OB fold" evidence="6">
    <location>
        <begin position="5"/>
        <end position="105"/>
    </location>
</feature>
<protein>
    <recommendedName>
        <fullName evidence="4">ATP-dependent DNA helicase</fullName>
        <ecNumber evidence="4">5.6.2.3</ecNumber>
    </recommendedName>
</protein>
<keyword evidence="4" id="KW-0547">Nucleotide-binding</keyword>
<dbReference type="GO" id="GO:0046872">
    <property type="term" value="F:metal ion binding"/>
    <property type="evidence" value="ECO:0007669"/>
    <property type="project" value="UniProtKB-KW"/>
</dbReference>
<evidence type="ECO:0000259" key="10">
    <source>
        <dbReference type="Pfam" id="PF16900"/>
    </source>
</evidence>
<dbReference type="Pfam" id="PF16900">
    <property type="entry name" value="REPA_OB_2"/>
    <property type="match status" value="1"/>
</dbReference>
<keyword evidence="13" id="KW-1185">Reference proteome</keyword>
<dbReference type="FunFam" id="3.40.50.300:FF:002884">
    <property type="entry name" value="ATP-dependent DNA helicase"/>
    <property type="match status" value="1"/>
</dbReference>
<keyword evidence="2" id="KW-0862">Zinc</keyword>
<evidence type="ECO:0000256" key="5">
    <source>
        <dbReference type="SAM" id="MobiDB-lite"/>
    </source>
</evidence>
<dbReference type="CDD" id="cd18809">
    <property type="entry name" value="SF1_C_RecD"/>
    <property type="match status" value="1"/>
</dbReference>
<dbReference type="GO" id="GO:0006281">
    <property type="term" value="P:DNA repair"/>
    <property type="evidence" value="ECO:0007669"/>
    <property type="project" value="UniProtKB-KW"/>
</dbReference>
<dbReference type="Pfam" id="PF05970">
    <property type="entry name" value="PIF1"/>
    <property type="match status" value="1"/>
</dbReference>
<dbReference type="PANTHER" id="PTHR10492:SF101">
    <property type="entry name" value="ATP-DEPENDENT DNA HELICASE"/>
    <property type="match status" value="1"/>
</dbReference>
<evidence type="ECO:0000256" key="1">
    <source>
        <dbReference type="ARBA" id="ARBA00022723"/>
    </source>
</evidence>
<feature type="domain" description="Replication factor A C-terminal" evidence="8">
    <location>
        <begin position="287"/>
        <end position="421"/>
    </location>
</feature>
<dbReference type="Pfam" id="PF08646">
    <property type="entry name" value="Rep_fac-A_C"/>
    <property type="match status" value="1"/>
</dbReference>
<comment type="cofactor">
    <cofactor evidence="4">
        <name>Mg(2+)</name>
        <dbReference type="ChEBI" id="CHEBI:18420"/>
    </cofactor>
</comment>
<proteinExistence type="inferred from homology"/>
<keyword evidence="4" id="KW-0067">ATP-binding</keyword>
<feature type="region of interest" description="Disordered" evidence="5">
    <location>
        <begin position="464"/>
        <end position="550"/>
    </location>
</feature>
<comment type="similarity">
    <text evidence="4">Belongs to the helicase family.</text>
</comment>
<dbReference type="InterPro" id="IPR047192">
    <property type="entry name" value="Euk_RPA1_DBD_C"/>
</dbReference>
<dbReference type="CDD" id="cd04481">
    <property type="entry name" value="RPA1_DBD_B_like"/>
    <property type="match status" value="1"/>
</dbReference>
<evidence type="ECO:0000259" key="7">
    <source>
        <dbReference type="Pfam" id="PF05970"/>
    </source>
</evidence>
<evidence type="ECO:0000259" key="8">
    <source>
        <dbReference type="Pfam" id="PF08646"/>
    </source>
</evidence>
<keyword evidence="4" id="KW-0347">Helicase</keyword>
<keyword evidence="4" id="KW-0234">DNA repair</keyword>
<feature type="domain" description="DNA helicase Pif1-like 2B" evidence="11">
    <location>
        <begin position="1623"/>
        <end position="1669"/>
    </location>
</feature>
<dbReference type="PANTHER" id="PTHR10492">
    <property type="match status" value="1"/>
</dbReference>
<feature type="domain" description="Replication protein A OB" evidence="10">
    <location>
        <begin position="133"/>
        <end position="216"/>
    </location>
</feature>
<feature type="compositionally biased region" description="Basic residues" evidence="5">
    <location>
        <begin position="535"/>
        <end position="550"/>
    </location>
</feature>
<dbReference type="GO" id="GO:0016787">
    <property type="term" value="F:hydrolase activity"/>
    <property type="evidence" value="ECO:0007669"/>
    <property type="project" value="UniProtKB-KW"/>
</dbReference>
<dbReference type="CDD" id="cd04476">
    <property type="entry name" value="RPA1_DBD_C"/>
    <property type="match status" value="1"/>
</dbReference>
<evidence type="ECO:0000313" key="13">
    <source>
        <dbReference type="Proteomes" id="UP000694240"/>
    </source>
</evidence>
<dbReference type="Pfam" id="PF17181">
    <property type="entry name" value="EPF"/>
    <property type="match status" value="1"/>
</dbReference>
<evidence type="ECO:0000256" key="2">
    <source>
        <dbReference type="ARBA" id="ARBA00022833"/>
    </source>
</evidence>
<accession>A0A8T2ERZ7</accession>
<evidence type="ECO:0000313" key="12">
    <source>
        <dbReference type="EMBL" id="KAG7625150.1"/>
    </source>
</evidence>
<dbReference type="Pfam" id="PF02721">
    <property type="entry name" value="DUF223"/>
    <property type="match status" value="1"/>
</dbReference>
<keyword evidence="1" id="KW-0479">Metal-binding</keyword>
<evidence type="ECO:0000259" key="9">
    <source>
        <dbReference type="Pfam" id="PF14214"/>
    </source>
</evidence>
<comment type="caution">
    <text evidence="12">The sequence shown here is derived from an EMBL/GenBank/DDBJ whole genome shotgun (WGS) entry which is preliminary data.</text>
</comment>
<keyword evidence="4" id="KW-0378">Hydrolase</keyword>
<gene>
    <name evidence="12" type="ORF">ISN45_At03g014070</name>
</gene>
<sequence length="1883" mass="213325">MAATFAYLKDVRPYTTAWRVQVKVLHSWKQYTQKTGETLELIFSDEQNKKIHATIRTDLVSKHVNKLTVGQWVFVEIFTLNYAGGQFRPTNHLYKMTFTNGTTVMGSDPVSDSMFLSLAKFQKIQNGEFNPYILVDVIGQIVSIGELQNLEAANKPTTKIEFELRDETDERIGCTLWGTFAEQIFRACQDSNRGMVICILRFVKIKSYKGVRTLSNSFDVTQVHVNPPSSEAVFFQQALPSDGLSLISRERQPRWEMVVNKDVDWLDYLRNSISDLKCSIEIGKARVLCTIYAIDTDWAWYYISCKTCNKKVNHIHAGVHGVNNKGKKPRFWCDTCKTVVTNVIPRYMLYANVMDNTGEAKFLLFDSICSELIGESAASVLDGSLDEVVDPENLPEPVKNLIGKTFLFLVWVEKEHISDGKEVYKVWKVLCKGGLLEEQLLEYSADIVNPASIESADQPQLMLENSHDTSDSGTPSSKRIYANPDGTADESSTSKKICIKPIDLEKSNPEFGPTSEHAQLGDPSVKDGDPSLRSSNHKGKGRRNTPAKQKLKKEVIEALIEMLNKVNPYVDKFRQARERIQDDNDEPFHMRIVADRKGVDRRTYSMPTSSEVAALIPGGFQPSMFDRDIVLEEKTTGHLTRISQIHISYLALQYPLILCYGEDGYTPGIEKCLPNSAKKKKKKVYKYASMFKQSKLRCENYNSLKKASEAGTTSMNEEGNQVLIPSSFTGGPRYMVQNYYDAMAICKHYGFPDLFITFTCNPKWPEITRHCQARGLSVDDRPDIVARIFKIKLDSLMKDLTDGKMLGKTVASMHTVEFQKRGLPHAHILLFMDAKSKLPTADDIDKIISAEIPDKDKEPELYEVIKNSMIHGPCGAANMNSPCMVEGKCSKQYPKKHQDITKVGKDGYPIYRRRMTEDYIEKGGFKCDNGYVVPYNKKLSLRYQAHINVEWCNQSGSIKYLFKYINKGADRVVFIVEPVNQDKTTENATSGEPPNSTEKKKDEIKDWFDCRYVSASEAVWRIYKFPLQDRSTAVQRLSFHDEGKQPVYAKPDADIEDVLERISNEDSMFMAWLTLNKNNDVGKNGKRARELLYSQIPAYFTWDGKNKQWVKRIRGFSLGRINYVCRKMEVEYYLRVLLNIVKGPMSYNDIKTFNGVVYPSFKEACFARGILDDDQVYIDGLHEASQFCFGDYLRNFFAMLLLSDSLARPEHVWSETWHLLAEDIENKKREDFKNPDLKLTLAEIRNYTLQEIEKIMLRNGATLKEIQDFPQPSREGIDNSNRLVVDELRYNIDSNLKEKHDEWFQMLNTEQRGIYDEITGAVFNDLGGVFFVYGFGGTGKTFIWKTLAAAVRSRGQIVLNVASSGIASLLLEGGRTAHSRFAIPLNPDEFSVCKITPKSDLANLIKEASLIIWDEAPMMSKFCFESLDKSFCDILNNKDNKVFGGKVVVFGGDFRQVLPVINGAGRAEIVMSSLNASYLWDHCKVLKLTKNMRLLSGGLSSEEAKEIQQFSDWLLAVGDGRINEPNDGEALIDIPEELLIKEAGNPIEAISKEIYGDPSELHMINDPKFFQRRAILAPTNEDVNTINQYMLEHLKSEERIYLSADSIDPTDSDSLANPVITPDFLNSIQLTGMPHHALRLKVGAPVMLLRNLDPKGGLCNGTRLQITQLAKQVVQAKVITGDRIGDIVLIPLINLTPSDTKLPFKMRRRQFPLSVAFAMTINKSQGQSLEQVGLYLPKPVFSHGQLYVALSRVTSKKATIMRVKETGKGFVVILMVMIPIVSWVDATSRPIASSHVSFYPEIIKPQAAEENSRRRILNPNENKEEIVKRRRRIGSKPPSCEKKCYGCEPCEAIQFPTISSIPHLSPHYANYQPEGWRCHCPPP</sequence>
<dbReference type="Proteomes" id="UP000694240">
    <property type="component" value="Chromosome 3"/>
</dbReference>
<dbReference type="Pfam" id="PF21530">
    <property type="entry name" value="Pif1_2B_dom"/>
    <property type="match status" value="1"/>
</dbReference>
<dbReference type="Pfam" id="PF14214">
    <property type="entry name" value="Helitron_like_N"/>
    <property type="match status" value="1"/>
</dbReference>
<dbReference type="EMBL" id="JAEFBK010000003">
    <property type="protein sequence ID" value="KAG7625150.1"/>
    <property type="molecule type" value="Genomic_DNA"/>
</dbReference>
<dbReference type="InterPro" id="IPR049163">
    <property type="entry name" value="Pif1-like_2B_dom"/>
</dbReference>
<comment type="catalytic activity">
    <reaction evidence="4">
        <text>ATP + H2O = ADP + phosphate + H(+)</text>
        <dbReference type="Rhea" id="RHEA:13065"/>
        <dbReference type="ChEBI" id="CHEBI:15377"/>
        <dbReference type="ChEBI" id="CHEBI:15378"/>
        <dbReference type="ChEBI" id="CHEBI:30616"/>
        <dbReference type="ChEBI" id="CHEBI:43474"/>
        <dbReference type="ChEBI" id="CHEBI:456216"/>
        <dbReference type="EC" id="5.6.2.3"/>
    </reaction>
</comment>
<dbReference type="GO" id="GO:0043139">
    <property type="term" value="F:5'-3' DNA helicase activity"/>
    <property type="evidence" value="ECO:0007669"/>
    <property type="project" value="UniProtKB-EC"/>
</dbReference>
<dbReference type="GO" id="GO:0006310">
    <property type="term" value="P:DNA recombination"/>
    <property type="evidence" value="ECO:0007669"/>
    <property type="project" value="UniProtKB-KW"/>
</dbReference>
<feature type="domain" description="DNA helicase Pif1-like DEAD-box helicase" evidence="7">
    <location>
        <begin position="1306"/>
        <end position="1527"/>
    </location>
</feature>
<dbReference type="GO" id="GO:0005524">
    <property type="term" value="F:ATP binding"/>
    <property type="evidence" value="ECO:0007669"/>
    <property type="project" value="UniProtKB-KW"/>
</dbReference>
<dbReference type="InterPro" id="IPR003871">
    <property type="entry name" value="RFA1B/D_OB_1st"/>
</dbReference>
<keyword evidence="4" id="KW-0233">DNA recombination</keyword>
<dbReference type="GO" id="GO:0003677">
    <property type="term" value="F:DNA binding"/>
    <property type="evidence" value="ECO:0007669"/>
    <property type="project" value="UniProtKB-KW"/>
</dbReference>
<organism evidence="12 13">
    <name type="scientific">Arabidopsis thaliana x Arabidopsis arenosa</name>
    <dbReference type="NCBI Taxonomy" id="1240361"/>
    <lineage>
        <taxon>Eukaryota</taxon>
        <taxon>Viridiplantae</taxon>
        <taxon>Streptophyta</taxon>
        <taxon>Embryophyta</taxon>
        <taxon>Tracheophyta</taxon>
        <taxon>Spermatophyta</taxon>
        <taxon>Magnoliopsida</taxon>
        <taxon>eudicotyledons</taxon>
        <taxon>Gunneridae</taxon>
        <taxon>Pentapetalae</taxon>
        <taxon>rosids</taxon>
        <taxon>malvids</taxon>
        <taxon>Brassicales</taxon>
        <taxon>Brassicaceae</taxon>
        <taxon>Camelineae</taxon>
        <taxon>Arabidopsis</taxon>
    </lineage>
</organism>
<dbReference type="InterPro" id="IPR013955">
    <property type="entry name" value="Rep_factor-A_C"/>
</dbReference>
<keyword evidence="4" id="KW-0227">DNA damage</keyword>
<dbReference type="InterPro" id="IPR010285">
    <property type="entry name" value="DNA_helicase_pif1-like_DEAD"/>
</dbReference>
<feature type="domain" description="Helitron helicase-like" evidence="9">
    <location>
        <begin position="682"/>
        <end position="830"/>
    </location>
</feature>
<keyword evidence="3" id="KW-0238">DNA-binding</keyword>
<evidence type="ECO:0000256" key="4">
    <source>
        <dbReference type="RuleBase" id="RU363044"/>
    </source>
</evidence>
<dbReference type="InterPro" id="IPR031657">
    <property type="entry name" value="REPA_OB_2"/>
</dbReference>
<dbReference type="GO" id="GO:0000723">
    <property type="term" value="P:telomere maintenance"/>
    <property type="evidence" value="ECO:0007669"/>
    <property type="project" value="InterPro"/>
</dbReference>
<dbReference type="InterPro" id="IPR025476">
    <property type="entry name" value="Helitron_helicase-like"/>
</dbReference>
<evidence type="ECO:0000256" key="3">
    <source>
        <dbReference type="ARBA" id="ARBA00023125"/>
    </source>
</evidence>
<name>A0A8T2ERZ7_9BRAS</name>
<dbReference type="EC" id="5.6.2.3" evidence="4"/>
<evidence type="ECO:0000259" key="11">
    <source>
        <dbReference type="Pfam" id="PF21530"/>
    </source>
</evidence>
<evidence type="ECO:0000259" key="6">
    <source>
        <dbReference type="Pfam" id="PF02721"/>
    </source>
</evidence>